<dbReference type="PROSITE" id="PS00086">
    <property type="entry name" value="CYTOCHROME_P450"/>
    <property type="match status" value="1"/>
</dbReference>
<dbReference type="PANTHER" id="PTHR46696:SF1">
    <property type="entry name" value="CYTOCHROME P450 YJIB-RELATED"/>
    <property type="match status" value="1"/>
</dbReference>
<dbReference type="GO" id="GO:0020037">
    <property type="term" value="F:heme binding"/>
    <property type="evidence" value="ECO:0007669"/>
    <property type="project" value="InterPro"/>
</dbReference>
<dbReference type="RefSeq" id="WP_043409363.1">
    <property type="nucleotide sequence ID" value="NZ_JPMI01000299.1"/>
</dbReference>
<dbReference type="Gene3D" id="1.10.630.10">
    <property type="entry name" value="Cytochrome P450"/>
    <property type="match status" value="1"/>
</dbReference>
<name>A0A084SIG3_9BACT</name>
<dbReference type="AlphaFoldDB" id="A0A084SIG3"/>
<dbReference type="SUPFAM" id="SSF48264">
    <property type="entry name" value="Cytochrome P450"/>
    <property type="match status" value="1"/>
</dbReference>
<dbReference type="InterPro" id="IPR002397">
    <property type="entry name" value="Cyt_P450_B"/>
</dbReference>
<protein>
    <submittedName>
        <fullName evidence="8">Cytochrome P450 family protein</fullName>
    </submittedName>
</protein>
<dbReference type="InterPro" id="IPR001128">
    <property type="entry name" value="Cyt_P450"/>
</dbReference>
<evidence type="ECO:0000313" key="9">
    <source>
        <dbReference type="Proteomes" id="UP000028547"/>
    </source>
</evidence>
<evidence type="ECO:0000256" key="2">
    <source>
        <dbReference type="ARBA" id="ARBA00022617"/>
    </source>
</evidence>
<dbReference type="InterPro" id="IPR036396">
    <property type="entry name" value="Cyt_P450_sf"/>
</dbReference>
<dbReference type="FunFam" id="1.10.630.10:FF:000018">
    <property type="entry name" value="Cytochrome P450 monooxygenase"/>
    <property type="match status" value="1"/>
</dbReference>
<evidence type="ECO:0000256" key="6">
    <source>
        <dbReference type="ARBA" id="ARBA00023033"/>
    </source>
</evidence>
<dbReference type="GO" id="GO:0005506">
    <property type="term" value="F:iron ion binding"/>
    <property type="evidence" value="ECO:0007669"/>
    <property type="project" value="InterPro"/>
</dbReference>
<dbReference type="Proteomes" id="UP000028547">
    <property type="component" value="Unassembled WGS sequence"/>
</dbReference>
<dbReference type="GO" id="GO:0004497">
    <property type="term" value="F:monooxygenase activity"/>
    <property type="evidence" value="ECO:0007669"/>
    <property type="project" value="UniProtKB-KW"/>
</dbReference>
<keyword evidence="4 7" id="KW-0560">Oxidoreductase</keyword>
<reference evidence="8 9" key="1">
    <citation type="submission" date="2014-07" db="EMBL/GenBank/DDBJ databases">
        <title>Draft Genome Sequence of Gephyronic Acid Producer, Cystobacter violaceus Strain Cb vi76.</title>
        <authorList>
            <person name="Stevens D.C."/>
            <person name="Young J."/>
            <person name="Carmichael R."/>
            <person name="Tan J."/>
            <person name="Taylor R.E."/>
        </authorList>
    </citation>
    <scope>NUCLEOTIDE SEQUENCE [LARGE SCALE GENOMIC DNA]</scope>
    <source>
        <strain evidence="8 9">Cb vi76</strain>
    </source>
</reference>
<dbReference type="Pfam" id="PF00067">
    <property type="entry name" value="p450"/>
    <property type="match status" value="1"/>
</dbReference>
<accession>A0A084SIG3</accession>
<evidence type="ECO:0000256" key="5">
    <source>
        <dbReference type="ARBA" id="ARBA00023004"/>
    </source>
</evidence>
<keyword evidence="6 7" id="KW-0503">Monooxygenase</keyword>
<keyword evidence="5 7" id="KW-0408">Iron</keyword>
<evidence type="ECO:0000256" key="7">
    <source>
        <dbReference type="RuleBase" id="RU000461"/>
    </source>
</evidence>
<dbReference type="PANTHER" id="PTHR46696">
    <property type="entry name" value="P450, PUTATIVE (EUROFUNG)-RELATED"/>
    <property type="match status" value="1"/>
</dbReference>
<organism evidence="8 9">
    <name type="scientific">Archangium violaceum Cb vi76</name>
    <dbReference type="NCBI Taxonomy" id="1406225"/>
    <lineage>
        <taxon>Bacteria</taxon>
        <taxon>Pseudomonadati</taxon>
        <taxon>Myxococcota</taxon>
        <taxon>Myxococcia</taxon>
        <taxon>Myxococcales</taxon>
        <taxon>Cystobacterineae</taxon>
        <taxon>Archangiaceae</taxon>
        <taxon>Archangium</taxon>
    </lineage>
</organism>
<proteinExistence type="inferred from homology"/>
<sequence length="422" mass="46148">MSNTRSTSGLGSEYNPLVSPQLEDPHPFLARARREAPVFFSATLGAWVVTRHADISAVVADTTRFSSAESITVGAATMPPEVVTALMDGYPLVPSLVDNDPPAHTRFRGLVSKAFTGRRLTEKEPSIRALVDELISGFMHEGQADLFLRFAHPLSASIIAAILGIPREDISRFRRWSDDLSTVLAAHGPVENQVAAARGVVDFQRYLASALEERKTAPREDLLSDIVTEGQGMTPPMSMAELVSLLMQVHFAGHETTAGLIVGGVELLLDNPEQLQALRNEPDLIAGAVEEAVRMVSPVHAMFRTALEEVEIGGVTIPKGAHIRIVYASANRDEARFHEPERFDIRRPDVKKHLAFGHGLHFCVGAPLARLEARLALEALLRRLPGLRLVPGQKPGFLRSVTVRRHESLEVAWDVQALPAVR</sequence>
<gene>
    <name evidence="8" type="ORF">Q664_42420</name>
</gene>
<keyword evidence="2 7" id="KW-0349">Heme</keyword>
<evidence type="ECO:0000313" key="8">
    <source>
        <dbReference type="EMBL" id="KFA88248.1"/>
    </source>
</evidence>
<evidence type="ECO:0000256" key="3">
    <source>
        <dbReference type="ARBA" id="ARBA00022723"/>
    </source>
</evidence>
<dbReference type="PRINTS" id="PR00359">
    <property type="entry name" value="BP450"/>
</dbReference>
<evidence type="ECO:0000256" key="1">
    <source>
        <dbReference type="ARBA" id="ARBA00010617"/>
    </source>
</evidence>
<comment type="similarity">
    <text evidence="1 7">Belongs to the cytochrome P450 family.</text>
</comment>
<keyword evidence="3 7" id="KW-0479">Metal-binding</keyword>
<dbReference type="CDD" id="cd11078">
    <property type="entry name" value="CYP130-like"/>
    <property type="match status" value="1"/>
</dbReference>
<dbReference type="EMBL" id="JPMI01000299">
    <property type="protein sequence ID" value="KFA88248.1"/>
    <property type="molecule type" value="Genomic_DNA"/>
</dbReference>
<dbReference type="GO" id="GO:0016705">
    <property type="term" value="F:oxidoreductase activity, acting on paired donors, with incorporation or reduction of molecular oxygen"/>
    <property type="evidence" value="ECO:0007669"/>
    <property type="project" value="InterPro"/>
</dbReference>
<dbReference type="InterPro" id="IPR017972">
    <property type="entry name" value="Cyt_P450_CS"/>
</dbReference>
<comment type="caution">
    <text evidence="8">The sequence shown here is derived from an EMBL/GenBank/DDBJ whole genome shotgun (WGS) entry which is preliminary data.</text>
</comment>
<evidence type="ECO:0000256" key="4">
    <source>
        <dbReference type="ARBA" id="ARBA00023002"/>
    </source>
</evidence>